<reference evidence="1" key="2">
    <citation type="submission" date="2025-09" db="UniProtKB">
        <authorList>
            <consortium name="Ensembl"/>
        </authorList>
    </citation>
    <scope>IDENTIFICATION</scope>
</reference>
<dbReference type="Ensembl" id="ENSKMAT00000013684.1">
    <property type="protein sequence ID" value="ENSKMAP00000013477.1"/>
    <property type="gene ID" value="ENSKMAG00000010116.1"/>
</dbReference>
<accession>A0A3Q3FL06</accession>
<reference evidence="1" key="1">
    <citation type="submission" date="2025-08" db="UniProtKB">
        <authorList>
            <consortium name="Ensembl"/>
        </authorList>
    </citation>
    <scope>IDENTIFICATION</scope>
</reference>
<protein>
    <submittedName>
        <fullName evidence="1">Uncharacterized protein</fullName>
    </submittedName>
</protein>
<name>A0A3Q3FL06_KRYMA</name>
<proteinExistence type="predicted"/>
<evidence type="ECO:0000313" key="1">
    <source>
        <dbReference type="Ensembl" id="ENSKMAP00000013477.1"/>
    </source>
</evidence>
<sequence>GNRNRETDAGNLDENADLSVCLSVVLKRVVLLSPLWLLCCPCSWCQRSLQYWSPPGVCGAMAVKPSVARGEGTYADPGWVGEEPVVVETRGRVDGTPGVDWT</sequence>
<dbReference type="AlphaFoldDB" id="A0A3Q3FL06"/>
<keyword evidence="2" id="KW-1185">Reference proteome</keyword>
<dbReference type="Proteomes" id="UP000264800">
    <property type="component" value="Unplaced"/>
</dbReference>
<organism evidence="1 2">
    <name type="scientific">Kryptolebias marmoratus</name>
    <name type="common">Mangrove killifish</name>
    <name type="synonym">Rivulus marmoratus</name>
    <dbReference type="NCBI Taxonomy" id="37003"/>
    <lineage>
        <taxon>Eukaryota</taxon>
        <taxon>Metazoa</taxon>
        <taxon>Chordata</taxon>
        <taxon>Craniata</taxon>
        <taxon>Vertebrata</taxon>
        <taxon>Euteleostomi</taxon>
        <taxon>Actinopterygii</taxon>
        <taxon>Neopterygii</taxon>
        <taxon>Teleostei</taxon>
        <taxon>Neoteleostei</taxon>
        <taxon>Acanthomorphata</taxon>
        <taxon>Ovalentaria</taxon>
        <taxon>Atherinomorphae</taxon>
        <taxon>Cyprinodontiformes</taxon>
        <taxon>Rivulidae</taxon>
        <taxon>Kryptolebias</taxon>
    </lineage>
</organism>
<evidence type="ECO:0000313" key="2">
    <source>
        <dbReference type="Proteomes" id="UP000264800"/>
    </source>
</evidence>